<organism evidence="1 2">
    <name type="scientific">Caenorhabditis tropicalis</name>
    <dbReference type="NCBI Taxonomy" id="1561998"/>
    <lineage>
        <taxon>Eukaryota</taxon>
        <taxon>Metazoa</taxon>
        <taxon>Ecdysozoa</taxon>
        <taxon>Nematoda</taxon>
        <taxon>Chromadorea</taxon>
        <taxon>Rhabditida</taxon>
        <taxon>Rhabditina</taxon>
        <taxon>Rhabditomorpha</taxon>
        <taxon>Rhabditoidea</taxon>
        <taxon>Rhabditidae</taxon>
        <taxon>Peloderinae</taxon>
        <taxon>Caenorhabditis</taxon>
    </lineage>
</organism>
<name>A0A1I7SXC6_9PELO</name>
<dbReference type="Proteomes" id="UP000095282">
    <property type="component" value="Unplaced"/>
</dbReference>
<reference evidence="2" key="1">
    <citation type="submission" date="2016-11" db="UniProtKB">
        <authorList>
            <consortium name="WormBaseParasite"/>
        </authorList>
    </citation>
    <scope>IDENTIFICATION</scope>
</reference>
<accession>A0A1I7SXC6</accession>
<sequence>MEKEPLQGRFRAKLETNMLFLTCNCHDSFFTNDYNAGDVNYAFVQLQDFIRQLREYPLTDEKRIELEKDNFNEDF</sequence>
<evidence type="ECO:0000313" key="1">
    <source>
        <dbReference type="Proteomes" id="UP000095282"/>
    </source>
</evidence>
<dbReference type="AlphaFoldDB" id="A0A1I7SXC6"/>
<keyword evidence="1" id="KW-1185">Reference proteome</keyword>
<protein>
    <submittedName>
        <fullName evidence="2">HNH endonuclease</fullName>
    </submittedName>
</protein>
<dbReference type="WBParaSite" id="Csp11.Scaffold10.g45.t1">
    <property type="protein sequence ID" value="Csp11.Scaffold10.g45.t1"/>
    <property type="gene ID" value="Csp11.Scaffold10.g45"/>
</dbReference>
<proteinExistence type="predicted"/>
<evidence type="ECO:0000313" key="2">
    <source>
        <dbReference type="WBParaSite" id="Csp11.Scaffold10.g45.t1"/>
    </source>
</evidence>